<feature type="repeat" description="ANK" evidence="3">
    <location>
        <begin position="130"/>
        <end position="162"/>
    </location>
</feature>
<dbReference type="GO" id="GO:0005634">
    <property type="term" value="C:nucleus"/>
    <property type="evidence" value="ECO:0007669"/>
    <property type="project" value="TreeGrafter"/>
</dbReference>
<protein>
    <recommendedName>
        <fullName evidence="7">GABPB1</fullName>
    </recommendedName>
</protein>
<dbReference type="AlphaFoldDB" id="A0A7J7JTA1"/>
<dbReference type="GO" id="GO:0045944">
    <property type="term" value="P:positive regulation of transcription by RNA polymerase II"/>
    <property type="evidence" value="ECO:0007669"/>
    <property type="project" value="TreeGrafter"/>
</dbReference>
<keyword evidence="6" id="KW-1185">Reference proteome</keyword>
<dbReference type="PANTHER" id="PTHR24193">
    <property type="entry name" value="ANKYRIN REPEAT PROTEIN"/>
    <property type="match status" value="1"/>
</dbReference>
<dbReference type="Pfam" id="PF12796">
    <property type="entry name" value="Ank_2"/>
    <property type="match status" value="2"/>
</dbReference>
<dbReference type="OrthoDB" id="341259at2759"/>
<dbReference type="InterPro" id="IPR050663">
    <property type="entry name" value="Ankyrin-SOCS_Box"/>
</dbReference>
<dbReference type="SMART" id="SM00248">
    <property type="entry name" value="ANK"/>
    <property type="match status" value="4"/>
</dbReference>
<name>A0A7J7JTA1_BUGNE</name>
<feature type="repeat" description="ANK" evidence="3">
    <location>
        <begin position="97"/>
        <end position="129"/>
    </location>
</feature>
<feature type="repeat" description="ANK" evidence="3">
    <location>
        <begin position="64"/>
        <end position="96"/>
    </location>
</feature>
<dbReference type="GO" id="GO:0000976">
    <property type="term" value="F:transcription cis-regulatory region binding"/>
    <property type="evidence" value="ECO:0007669"/>
    <property type="project" value="TreeGrafter"/>
</dbReference>
<dbReference type="PROSITE" id="PS50297">
    <property type="entry name" value="ANK_REP_REGION"/>
    <property type="match status" value="3"/>
</dbReference>
<dbReference type="SUPFAM" id="SSF48403">
    <property type="entry name" value="Ankyrin repeat"/>
    <property type="match status" value="1"/>
</dbReference>
<sequence>MTEHVTVVSTNITPHPVIPARNIPAVPLSLVDLGKRLLDASKRGDTMEIRTLMSSGAPFTTDWLGTSPLHFAAMHGHIDTVTILMRAGISRDARTKVDRTPLHVAAQNGHFEVVQILLKNSAIIDACDMLRMTPLHWAVENGHTNVVNLLLKHDASTRHIDKFDRTPMDIALSRMQMDIVQLLQAALSMQTRPISNPDTMIEEEVLTTESTEQILSADESETLTTDDRTEAITDSGNSTGGSNTSVLTALAALAEATASNSASNGSDGSNWLSSKEAGKLALTNFMKEQGDGSTVMTLVDQDGNEVLFVQQPEDVAAESAASQDATSNDLHIDISKAGEEPMTAEAAD</sequence>
<dbReference type="EMBL" id="VXIV02001894">
    <property type="protein sequence ID" value="KAF6028894.1"/>
    <property type="molecule type" value="Genomic_DNA"/>
</dbReference>
<dbReference type="PANTHER" id="PTHR24193:SF128">
    <property type="entry name" value="GA-BINDING PROTEIN SUBUNIT BETA-1"/>
    <property type="match status" value="1"/>
</dbReference>
<keyword evidence="1" id="KW-0677">Repeat</keyword>
<dbReference type="Proteomes" id="UP000593567">
    <property type="component" value="Unassembled WGS sequence"/>
</dbReference>
<dbReference type="InterPro" id="IPR002110">
    <property type="entry name" value="Ankyrin_rpt"/>
</dbReference>
<evidence type="ECO:0000256" key="1">
    <source>
        <dbReference type="ARBA" id="ARBA00022737"/>
    </source>
</evidence>
<keyword evidence="2 3" id="KW-0040">ANK repeat</keyword>
<evidence type="ECO:0000313" key="6">
    <source>
        <dbReference type="Proteomes" id="UP000593567"/>
    </source>
</evidence>
<accession>A0A7J7JTA1</accession>
<evidence type="ECO:0008006" key="7">
    <source>
        <dbReference type="Google" id="ProtNLM"/>
    </source>
</evidence>
<reference evidence="5" key="1">
    <citation type="submission" date="2020-06" db="EMBL/GenBank/DDBJ databases">
        <title>Draft genome of Bugula neritina, a colonial animal packing powerful symbionts and potential medicines.</title>
        <authorList>
            <person name="Rayko M."/>
        </authorList>
    </citation>
    <scope>NUCLEOTIDE SEQUENCE [LARGE SCALE GENOMIC DNA]</scope>
    <source>
        <strain evidence="5">Kwan_BN1</strain>
    </source>
</reference>
<evidence type="ECO:0000256" key="3">
    <source>
        <dbReference type="PROSITE-ProRule" id="PRU00023"/>
    </source>
</evidence>
<feature type="region of interest" description="Disordered" evidence="4">
    <location>
        <begin position="209"/>
        <end position="243"/>
    </location>
</feature>
<gene>
    <name evidence="5" type="ORF">EB796_012802</name>
</gene>
<comment type="caution">
    <text evidence="5">The sequence shown here is derived from an EMBL/GenBank/DDBJ whole genome shotgun (WGS) entry which is preliminary data.</text>
</comment>
<proteinExistence type="predicted"/>
<dbReference type="Gene3D" id="1.25.40.20">
    <property type="entry name" value="Ankyrin repeat-containing domain"/>
    <property type="match status" value="1"/>
</dbReference>
<evidence type="ECO:0000256" key="4">
    <source>
        <dbReference type="SAM" id="MobiDB-lite"/>
    </source>
</evidence>
<evidence type="ECO:0000256" key="2">
    <source>
        <dbReference type="ARBA" id="ARBA00023043"/>
    </source>
</evidence>
<dbReference type="PROSITE" id="PS50088">
    <property type="entry name" value="ANK_REPEAT"/>
    <property type="match status" value="3"/>
</dbReference>
<organism evidence="5 6">
    <name type="scientific">Bugula neritina</name>
    <name type="common">Brown bryozoan</name>
    <name type="synonym">Sertularia neritina</name>
    <dbReference type="NCBI Taxonomy" id="10212"/>
    <lineage>
        <taxon>Eukaryota</taxon>
        <taxon>Metazoa</taxon>
        <taxon>Spiralia</taxon>
        <taxon>Lophotrochozoa</taxon>
        <taxon>Bryozoa</taxon>
        <taxon>Gymnolaemata</taxon>
        <taxon>Cheilostomatida</taxon>
        <taxon>Flustrina</taxon>
        <taxon>Buguloidea</taxon>
        <taxon>Bugulidae</taxon>
        <taxon>Bugula</taxon>
    </lineage>
</organism>
<evidence type="ECO:0000313" key="5">
    <source>
        <dbReference type="EMBL" id="KAF6028894.1"/>
    </source>
</evidence>
<dbReference type="InterPro" id="IPR036770">
    <property type="entry name" value="Ankyrin_rpt-contain_sf"/>
</dbReference>